<dbReference type="NCBIfam" id="NF040920">
    <property type="entry name" value="CD1871A_fam"/>
    <property type="match status" value="1"/>
</dbReference>
<keyword evidence="1" id="KW-0472">Membrane</keyword>
<dbReference type="InterPro" id="IPR047708">
    <property type="entry name" value="CD1871A-like"/>
</dbReference>
<dbReference type="AlphaFoldDB" id="A0A414J489"/>
<dbReference type="Proteomes" id="UP000283745">
    <property type="component" value="Unassembled WGS sequence"/>
</dbReference>
<name>A0A414J489_9FIRM</name>
<reference evidence="2 3" key="1">
    <citation type="submission" date="2018-08" db="EMBL/GenBank/DDBJ databases">
        <title>A genome reference for cultivated species of the human gut microbiota.</title>
        <authorList>
            <person name="Zou Y."/>
            <person name="Xue W."/>
            <person name="Luo G."/>
        </authorList>
    </citation>
    <scope>NUCLEOTIDE SEQUENCE [LARGE SCALE GENOMIC DNA]</scope>
    <source>
        <strain evidence="2 3">AM28-23</strain>
    </source>
</reference>
<evidence type="ECO:0000256" key="1">
    <source>
        <dbReference type="SAM" id="Phobius"/>
    </source>
</evidence>
<dbReference type="EMBL" id="QSKF01000008">
    <property type="protein sequence ID" value="RHE39231.1"/>
    <property type="molecule type" value="Genomic_DNA"/>
</dbReference>
<keyword evidence="1" id="KW-0812">Transmembrane</keyword>
<accession>A0A414J489</accession>
<proteinExistence type="predicted"/>
<dbReference type="RefSeq" id="WP_104802871.1">
    <property type="nucleotide sequence ID" value="NZ_CABJFK010000008.1"/>
</dbReference>
<protein>
    <submittedName>
        <fullName evidence="2">Thioredoxin</fullName>
    </submittedName>
</protein>
<evidence type="ECO:0000313" key="3">
    <source>
        <dbReference type="Proteomes" id="UP000283745"/>
    </source>
</evidence>
<feature type="transmembrane region" description="Helical" evidence="1">
    <location>
        <begin position="12"/>
        <end position="32"/>
    </location>
</feature>
<evidence type="ECO:0000313" key="2">
    <source>
        <dbReference type="EMBL" id="RHE39231.1"/>
    </source>
</evidence>
<sequence>MKGVIELTRAKKALSQAVLLISGAIMLGFGAMRGETETVLSKAIRLCLECVGIG</sequence>
<keyword evidence="1" id="KW-1133">Transmembrane helix</keyword>
<gene>
    <name evidence="2" type="ORF">DW740_10795</name>
</gene>
<organism evidence="2 3">
    <name type="scientific">Blautia obeum</name>
    <dbReference type="NCBI Taxonomy" id="40520"/>
    <lineage>
        <taxon>Bacteria</taxon>
        <taxon>Bacillati</taxon>
        <taxon>Bacillota</taxon>
        <taxon>Clostridia</taxon>
        <taxon>Lachnospirales</taxon>
        <taxon>Lachnospiraceae</taxon>
        <taxon>Blautia</taxon>
    </lineage>
</organism>
<comment type="caution">
    <text evidence="2">The sequence shown here is derived from an EMBL/GenBank/DDBJ whole genome shotgun (WGS) entry which is preliminary data.</text>
</comment>